<name>A0AAV4VJ58_CAEEX</name>
<reference evidence="1 2" key="1">
    <citation type="submission" date="2021-06" db="EMBL/GenBank/DDBJ databases">
        <title>Caerostris extrusa draft genome.</title>
        <authorList>
            <person name="Kono N."/>
            <person name="Arakawa K."/>
        </authorList>
    </citation>
    <scope>NUCLEOTIDE SEQUENCE [LARGE SCALE GENOMIC DNA]</scope>
</reference>
<sequence>MKQKEAIPQNGSTSYLKHKQFLLLPQIRYPRMSKRLKLVFQTRIRCNNQQPSLEARRSSREEAELFLMRYFHSNSYTFFFHFASAYQISLGNDSSAFCMM</sequence>
<comment type="caution">
    <text evidence="1">The sequence shown here is derived from an EMBL/GenBank/DDBJ whole genome shotgun (WGS) entry which is preliminary data.</text>
</comment>
<dbReference type="AlphaFoldDB" id="A0AAV4VJ58"/>
<dbReference type="Proteomes" id="UP001054945">
    <property type="component" value="Unassembled WGS sequence"/>
</dbReference>
<accession>A0AAV4VJ58</accession>
<evidence type="ECO:0000313" key="1">
    <source>
        <dbReference type="EMBL" id="GIY69558.1"/>
    </source>
</evidence>
<dbReference type="EMBL" id="BPLR01014550">
    <property type="protein sequence ID" value="GIY69558.1"/>
    <property type="molecule type" value="Genomic_DNA"/>
</dbReference>
<organism evidence="1 2">
    <name type="scientific">Caerostris extrusa</name>
    <name type="common">Bark spider</name>
    <name type="synonym">Caerostris bankana</name>
    <dbReference type="NCBI Taxonomy" id="172846"/>
    <lineage>
        <taxon>Eukaryota</taxon>
        <taxon>Metazoa</taxon>
        <taxon>Ecdysozoa</taxon>
        <taxon>Arthropoda</taxon>
        <taxon>Chelicerata</taxon>
        <taxon>Arachnida</taxon>
        <taxon>Araneae</taxon>
        <taxon>Araneomorphae</taxon>
        <taxon>Entelegynae</taxon>
        <taxon>Araneoidea</taxon>
        <taxon>Araneidae</taxon>
        <taxon>Caerostris</taxon>
    </lineage>
</organism>
<protein>
    <submittedName>
        <fullName evidence="1">Uncharacterized protein</fullName>
    </submittedName>
</protein>
<proteinExistence type="predicted"/>
<gene>
    <name evidence="1" type="ORF">CEXT_302061</name>
</gene>
<keyword evidence="2" id="KW-1185">Reference proteome</keyword>
<evidence type="ECO:0000313" key="2">
    <source>
        <dbReference type="Proteomes" id="UP001054945"/>
    </source>
</evidence>